<keyword evidence="1" id="KW-1133">Transmembrane helix</keyword>
<protein>
    <submittedName>
        <fullName evidence="2">SpoIIIAH-like family protein</fullName>
    </submittedName>
</protein>
<dbReference type="InterPro" id="IPR038503">
    <property type="entry name" value="SpoIIIAH_sf"/>
</dbReference>
<accession>A0ABR7DH31</accession>
<dbReference type="Gene3D" id="1.10.287.4300">
    <property type="entry name" value="Stage III sporulation protein AH-like"/>
    <property type="match status" value="1"/>
</dbReference>
<name>A0ABR7DH31_9CLOT</name>
<gene>
    <name evidence="2" type="ORF">H8S20_17905</name>
</gene>
<dbReference type="InterPro" id="IPR024232">
    <property type="entry name" value="SpoIIIAH"/>
</dbReference>
<evidence type="ECO:0000313" key="2">
    <source>
        <dbReference type="EMBL" id="MBC5630731.1"/>
    </source>
</evidence>
<feature type="transmembrane region" description="Helical" evidence="1">
    <location>
        <begin position="63"/>
        <end position="81"/>
    </location>
</feature>
<reference evidence="2 3" key="1">
    <citation type="submission" date="2020-08" db="EMBL/GenBank/DDBJ databases">
        <title>Genome public.</title>
        <authorList>
            <person name="Liu C."/>
            <person name="Sun Q."/>
        </authorList>
    </citation>
    <scope>NUCLEOTIDE SEQUENCE [LARGE SCALE GENOMIC DNA]</scope>
    <source>
        <strain evidence="2 3">NSJ-6</strain>
    </source>
</reference>
<sequence length="228" mass="25282">MGENKIICPECGKENKKGNILCIGCGKVLQTDLAQARIDRTYPKYDFKNIKTNFRSKVKNRQLSIIVGAILCISIIGTVIYSTGKTTNENTADLTTDLSALLLENDNAEETMGNQGFFYNDRANKIKSDTEFKEEMTAIIEDTTSSQEVIDNATNLLNEKVQKQEQETAIETEILNNGYEDALCMIDANIVKVYVKANDAFTEENASAIQNIVEGITGLSDIQIESRS</sequence>
<keyword evidence="1" id="KW-0472">Membrane</keyword>
<dbReference type="EMBL" id="JACOOO010000042">
    <property type="protein sequence ID" value="MBC5630731.1"/>
    <property type="molecule type" value="Genomic_DNA"/>
</dbReference>
<organism evidence="2 3">
    <name type="scientific">Clostridium hominis</name>
    <dbReference type="NCBI Taxonomy" id="2763036"/>
    <lineage>
        <taxon>Bacteria</taxon>
        <taxon>Bacillati</taxon>
        <taxon>Bacillota</taxon>
        <taxon>Clostridia</taxon>
        <taxon>Eubacteriales</taxon>
        <taxon>Clostridiaceae</taxon>
        <taxon>Clostridium</taxon>
    </lineage>
</organism>
<keyword evidence="1" id="KW-0812">Transmembrane</keyword>
<dbReference type="Pfam" id="PF12685">
    <property type="entry name" value="SpoIIIAH"/>
    <property type="match status" value="1"/>
</dbReference>
<evidence type="ECO:0000256" key="1">
    <source>
        <dbReference type="SAM" id="Phobius"/>
    </source>
</evidence>
<dbReference type="Proteomes" id="UP000596929">
    <property type="component" value="Unassembled WGS sequence"/>
</dbReference>
<evidence type="ECO:0000313" key="3">
    <source>
        <dbReference type="Proteomes" id="UP000596929"/>
    </source>
</evidence>
<dbReference type="SUPFAM" id="SSF57783">
    <property type="entry name" value="Zinc beta-ribbon"/>
    <property type="match status" value="1"/>
</dbReference>
<dbReference type="RefSeq" id="WP_186860973.1">
    <property type="nucleotide sequence ID" value="NZ_JACOOO010000042.1"/>
</dbReference>
<comment type="caution">
    <text evidence="2">The sequence shown here is derived from an EMBL/GenBank/DDBJ whole genome shotgun (WGS) entry which is preliminary data.</text>
</comment>
<keyword evidence="3" id="KW-1185">Reference proteome</keyword>
<proteinExistence type="predicted"/>